<dbReference type="PROSITE" id="PS50075">
    <property type="entry name" value="CARRIER"/>
    <property type="match status" value="1"/>
</dbReference>
<evidence type="ECO:0000256" key="1">
    <source>
        <dbReference type="ARBA" id="ARBA00022450"/>
    </source>
</evidence>
<evidence type="ECO:0000256" key="2">
    <source>
        <dbReference type="ARBA" id="ARBA00022553"/>
    </source>
</evidence>
<proteinExistence type="predicted"/>
<dbReference type="InterPro" id="IPR020845">
    <property type="entry name" value="AMP-binding_CS"/>
</dbReference>
<dbReference type="SUPFAM" id="SSF56801">
    <property type="entry name" value="Acetyl-CoA synthetase-like"/>
    <property type="match status" value="1"/>
</dbReference>
<dbReference type="PROSITE" id="PS00012">
    <property type="entry name" value="PHOSPHOPANTETHEINE"/>
    <property type="match status" value="1"/>
</dbReference>
<dbReference type="PANTHER" id="PTHR24096">
    <property type="entry name" value="LONG-CHAIN-FATTY-ACID--COA LIGASE"/>
    <property type="match status" value="1"/>
</dbReference>
<gene>
    <name evidence="4" type="ORF">NA57DRAFT_63674</name>
</gene>
<protein>
    <submittedName>
        <fullName evidence="4">Acetyl-CoA synthetase-like protein</fullName>
    </submittedName>
</protein>
<dbReference type="Pfam" id="PF00550">
    <property type="entry name" value="PP-binding"/>
    <property type="match status" value="1"/>
</dbReference>
<dbReference type="Gene3D" id="1.10.1200.10">
    <property type="entry name" value="ACP-like"/>
    <property type="match status" value="1"/>
</dbReference>
<feature type="domain" description="Carrier" evidence="3">
    <location>
        <begin position="572"/>
        <end position="651"/>
    </location>
</feature>
<accession>A0A9P4MA68</accession>
<dbReference type="SUPFAM" id="SSF53474">
    <property type="entry name" value="alpha/beta-Hydrolases"/>
    <property type="match status" value="1"/>
</dbReference>
<sequence>MAPGRVDPLPQTEVLSAKAPKNLFQLLTNAAREATGRVSATTTYADLLQTATNNAKLLHSTTGIAPGCTVLLHFDNHRDNIEWMWSVLACGFLPAISTPLSNDNDQRKRHLMHLHRLLKNPVVLTKESLVMDFETVNNLNIQTIESIRTLQPKEDETLAEQGLFKEEDETAMLMLTSGSTGNAKGVCLRHGQMLRAIKGKSLLTGTTPNDVFINWIGLDHVANLTETHLHAMSLGADQVHVQAADMLADPLSFLDLVDRHRAMYSFAPNFFMASLRKALDNPEEVGSRKWDLSCLTSLISGGEANVVETADALTKQLQKFGAPNNFIRPGFGMTETCAGSIYSKDCPAYDIENNWEFASLGSCIPGLQMRVMLDNGLSAPPNEVGGLELYGPVLFKEYYNNPSATRDSFTSDGWFITGDRAFIDKKGHMVLAGRAKETIIINGVKYFPHEVETAIEEANIKGATPSFTAVFPHRPKGSQTEVLCVTYLPTFEQDDIETRVKTTDEITKVTILQCGVKPYKVIPLEKKLLPKTTLGKLSRAKIRNAFEQRKYDSYAEADEKLIKDFRRARVEKPKTDLEGSILDCFADLFEVPDDEVGVNTSLYEMGVSSIEIIKLATFIRRRLNLDEEIPVITIMTNPTIRGLAKAIEKMQGPAEYEPVVCLQPKGDKVPLFLIHPGVGEILVFLNLAKYITDRPVYAIRAKGFDGEQYHKDIPEIVKCYHDGIKKAQPKGPYALAGYSYGAMLAFETGKLLEAGGDEIKFLGSFNLPPHIKMRMRQLDWIEVFLNLAYFLDLISDDYAHAISPDMHKLSHSDVLDFVISKAPPERMEEMALSKEKLANWTSISHWLHCIAHHYDPSGSISCIDVFYAIPLQAVAKDKRMWLDNHLNKWNDFVREDVRFTEVDGAHYTMMSPSHVGSLQKKLRDAMAARGI</sequence>
<dbReference type="Proteomes" id="UP000799772">
    <property type="component" value="Unassembled WGS sequence"/>
</dbReference>
<dbReference type="InterPro" id="IPR036736">
    <property type="entry name" value="ACP-like_sf"/>
</dbReference>
<organism evidence="4 5">
    <name type="scientific">Rhizodiscina lignyota</name>
    <dbReference type="NCBI Taxonomy" id="1504668"/>
    <lineage>
        <taxon>Eukaryota</taxon>
        <taxon>Fungi</taxon>
        <taxon>Dikarya</taxon>
        <taxon>Ascomycota</taxon>
        <taxon>Pezizomycotina</taxon>
        <taxon>Dothideomycetes</taxon>
        <taxon>Pleosporomycetidae</taxon>
        <taxon>Aulographales</taxon>
        <taxon>Rhizodiscinaceae</taxon>
        <taxon>Rhizodiscina</taxon>
    </lineage>
</organism>
<evidence type="ECO:0000313" key="4">
    <source>
        <dbReference type="EMBL" id="KAF2102925.1"/>
    </source>
</evidence>
<dbReference type="InterPro" id="IPR001031">
    <property type="entry name" value="Thioesterase"/>
</dbReference>
<keyword evidence="5" id="KW-1185">Reference proteome</keyword>
<dbReference type="EMBL" id="ML978122">
    <property type="protein sequence ID" value="KAF2102925.1"/>
    <property type="molecule type" value="Genomic_DNA"/>
</dbReference>
<dbReference type="PANTHER" id="PTHR24096:SF267">
    <property type="entry name" value="MALONATE--COA LIGASE ACSF3, MITOCHONDRIAL"/>
    <property type="match status" value="1"/>
</dbReference>
<dbReference type="Pfam" id="PF00501">
    <property type="entry name" value="AMP-binding"/>
    <property type="match status" value="1"/>
</dbReference>
<dbReference type="InterPro" id="IPR045851">
    <property type="entry name" value="AMP-bd_C_sf"/>
</dbReference>
<name>A0A9P4MA68_9PEZI</name>
<dbReference type="GO" id="GO:0031957">
    <property type="term" value="F:very long-chain fatty acid-CoA ligase activity"/>
    <property type="evidence" value="ECO:0007669"/>
    <property type="project" value="TreeGrafter"/>
</dbReference>
<evidence type="ECO:0000259" key="3">
    <source>
        <dbReference type="PROSITE" id="PS50075"/>
    </source>
</evidence>
<dbReference type="Gene3D" id="3.40.50.12780">
    <property type="entry name" value="N-terminal domain of ligase-like"/>
    <property type="match status" value="1"/>
</dbReference>
<dbReference type="OrthoDB" id="10253869at2759"/>
<comment type="caution">
    <text evidence="4">The sequence shown here is derived from an EMBL/GenBank/DDBJ whole genome shotgun (WGS) entry which is preliminary data.</text>
</comment>
<dbReference type="InterPro" id="IPR006162">
    <property type="entry name" value="Ppantetheine_attach_site"/>
</dbReference>
<dbReference type="Pfam" id="PF00975">
    <property type="entry name" value="Thioesterase"/>
    <property type="match status" value="1"/>
</dbReference>
<dbReference type="InterPro" id="IPR009081">
    <property type="entry name" value="PP-bd_ACP"/>
</dbReference>
<evidence type="ECO:0000313" key="5">
    <source>
        <dbReference type="Proteomes" id="UP000799772"/>
    </source>
</evidence>
<keyword evidence="2" id="KW-0597">Phosphoprotein</keyword>
<dbReference type="InterPro" id="IPR000873">
    <property type="entry name" value="AMP-dep_synth/lig_dom"/>
</dbReference>
<reference evidence="4" key="1">
    <citation type="journal article" date="2020" name="Stud. Mycol.">
        <title>101 Dothideomycetes genomes: a test case for predicting lifestyles and emergence of pathogens.</title>
        <authorList>
            <person name="Haridas S."/>
            <person name="Albert R."/>
            <person name="Binder M."/>
            <person name="Bloem J."/>
            <person name="Labutti K."/>
            <person name="Salamov A."/>
            <person name="Andreopoulos B."/>
            <person name="Baker S."/>
            <person name="Barry K."/>
            <person name="Bills G."/>
            <person name="Bluhm B."/>
            <person name="Cannon C."/>
            <person name="Castanera R."/>
            <person name="Culley D."/>
            <person name="Daum C."/>
            <person name="Ezra D."/>
            <person name="Gonzalez J."/>
            <person name="Henrissat B."/>
            <person name="Kuo A."/>
            <person name="Liang C."/>
            <person name="Lipzen A."/>
            <person name="Lutzoni F."/>
            <person name="Magnuson J."/>
            <person name="Mondo S."/>
            <person name="Nolan M."/>
            <person name="Ohm R."/>
            <person name="Pangilinan J."/>
            <person name="Park H.-J."/>
            <person name="Ramirez L."/>
            <person name="Alfaro M."/>
            <person name="Sun H."/>
            <person name="Tritt A."/>
            <person name="Yoshinaga Y."/>
            <person name="Zwiers L.-H."/>
            <person name="Turgeon B."/>
            <person name="Goodwin S."/>
            <person name="Spatafora J."/>
            <person name="Crous P."/>
            <person name="Grigoriev I."/>
        </authorList>
    </citation>
    <scope>NUCLEOTIDE SEQUENCE</scope>
    <source>
        <strain evidence="4">CBS 133067</strain>
    </source>
</reference>
<dbReference type="PROSITE" id="PS00455">
    <property type="entry name" value="AMP_BINDING"/>
    <property type="match status" value="1"/>
</dbReference>
<dbReference type="Gene3D" id="3.40.50.1820">
    <property type="entry name" value="alpha/beta hydrolase"/>
    <property type="match status" value="1"/>
</dbReference>
<keyword evidence="1" id="KW-0596">Phosphopantetheine</keyword>
<dbReference type="GO" id="GO:0006633">
    <property type="term" value="P:fatty acid biosynthetic process"/>
    <property type="evidence" value="ECO:0007669"/>
    <property type="project" value="TreeGrafter"/>
</dbReference>
<dbReference type="InterPro" id="IPR029058">
    <property type="entry name" value="AB_hydrolase_fold"/>
</dbReference>
<dbReference type="InterPro" id="IPR042099">
    <property type="entry name" value="ANL_N_sf"/>
</dbReference>
<dbReference type="SUPFAM" id="SSF47336">
    <property type="entry name" value="ACP-like"/>
    <property type="match status" value="1"/>
</dbReference>
<dbReference type="Gene3D" id="3.30.300.30">
    <property type="match status" value="1"/>
</dbReference>
<dbReference type="AlphaFoldDB" id="A0A9P4MA68"/>